<dbReference type="CDD" id="cd02440">
    <property type="entry name" value="AdoMet_MTases"/>
    <property type="match status" value="1"/>
</dbReference>
<dbReference type="HAMAP" id="MF_02100">
    <property type="entry name" value="Methyltr_YrrT"/>
    <property type="match status" value="1"/>
</dbReference>
<protein>
    <recommendedName>
        <fullName evidence="4">Uncharacterized methyltransferase J2R98_002704</fullName>
        <ecNumber evidence="4">2.1.1.-</ecNumber>
    </recommendedName>
</protein>
<evidence type="ECO:0000313" key="7">
    <source>
        <dbReference type="Proteomes" id="UP001236723"/>
    </source>
</evidence>
<gene>
    <name evidence="6" type="ORF">J2R98_002704</name>
</gene>
<reference evidence="6 7" key="1">
    <citation type="submission" date="2023-07" db="EMBL/GenBank/DDBJ databases">
        <title>Genomic Encyclopedia of Type Strains, Phase IV (KMG-IV): sequencing the most valuable type-strain genomes for metagenomic binning, comparative biology and taxonomic classification.</title>
        <authorList>
            <person name="Goeker M."/>
        </authorList>
    </citation>
    <scope>NUCLEOTIDE SEQUENCE [LARGE SCALE GENOMIC DNA]</scope>
    <source>
        <strain evidence="6 7">DSM 15448</strain>
    </source>
</reference>
<dbReference type="EC" id="2.1.1.-" evidence="4"/>
<feature type="binding site" evidence="4">
    <location>
        <position position="96"/>
    </location>
    <ligand>
        <name>S-adenosyl-L-methionine</name>
        <dbReference type="ChEBI" id="CHEBI:59789"/>
    </ligand>
</feature>
<dbReference type="Gene3D" id="3.40.50.150">
    <property type="entry name" value="Vaccinia Virus protein VP39"/>
    <property type="match status" value="1"/>
</dbReference>
<dbReference type="InterPro" id="IPR029063">
    <property type="entry name" value="SAM-dependent_MTases_sf"/>
</dbReference>
<dbReference type="GO" id="GO:0008168">
    <property type="term" value="F:methyltransferase activity"/>
    <property type="evidence" value="ECO:0007669"/>
    <property type="project" value="UniProtKB-KW"/>
</dbReference>
<evidence type="ECO:0000256" key="4">
    <source>
        <dbReference type="HAMAP-Rule" id="MF_02100"/>
    </source>
</evidence>
<dbReference type="InterPro" id="IPR041698">
    <property type="entry name" value="Methyltransf_25"/>
</dbReference>
<name>A0ABU0DWJ8_9BACI</name>
<keyword evidence="2 4" id="KW-0808">Transferase</keyword>
<evidence type="ECO:0000256" key="3">
    <source>
        <dbReference type="ARBA" id="ARBA00022691"/>
    </source>
</evidence>
<evidence type="ECO:0000256" key="2">
    <source>
        <dbReference type="ARBA" id="ARBA00022679"/>
    </source>
</evidence>
<dbReference type="PANTHER" id="PTHR43861">
    <property type="entry name" value="TRANS-ACONITATE 2-METHYLTRANSFERASE-RELATED"/>
    <property type="match status" value="1"/>
</dbReference>
<accession>A0ABU0DWJ8</accession>
<organism evidence="6 7">
    <name type="scientific">Alkalibacillus filiformis</name>
    <dbReference type="NCBI Taxonomy" id="200990"/>
    <lineage>
        <taxon>Bacteria</taxon>
        <taxon>Bacillati</taxon>
        <taxon>Bacillota</taxon>
        <taxon>Bacilli</taxon>
        <taxon>Bacillales</taxon>
        <taxon>Bacillaceae</taxon>
        <taxon>Alkalibacillus</taxon>
    </lineage>
</organism>
<comment type="function">
    <text evidence="4">Could be a S-adenosyl-L-methionine-dependent methyltransferase.</text>
</comment>
<evidence type="ECO:0000259" key="5">
    <source>
        <dbReference type="Pfam" id="PF13649"/>
    </source>
</evidence>
<dbReference type="Pfam" id="PF13649">
    <property type="entry name" value="Methyltransf_25"/>
    <property type="match status" value="1"/>
</dbReference>
<evidence type="ECO:0000256" key="1">
    <source>
        <dbReference type="ARBA" id="ARBA00022603"/>
    </source>
</evidence>
<proteinExistence type="inferred from homology"/>
<evidence type="ECO:0000313" key="6">
    <source>
        <dbReference type="EMBL" id="MDQ0352853.1"/>
    </source>
</evidence>
<dbReference type="GO" id="GO:0032259">
    <property type="term" value="P:methylation"/>
    <property type="evidence" value="ECO:0007669"/>
    <property type="project" value="UniProtKB-KW"/>
</dbReference>
<dbReference type="SUPFAM" id="SSF53335">
    <property type="entry name" value="S-adenosyl-L-methionine-dependent methyltransferases"/>
    <property type="match status" value="1"/>
</dbReference>
<dbReference type="EMBL" id="JAUSUP010000015">
    <property type="protein sequence ID" value="MDQ0352853.1"/>
    <property type="molecule type" value="Genomic_DNA"/>
</dbReference>
<feature type="binding site" evidence="4">
    <location>
        <position position="53"/>
    </location>
    <ligand>
        <name>S-adenosyl-L-methionine</name>
        <dbReference type="ChEBI" id="CHEBI:59789"/>
    </ligand>
</feature>
<comment type="similarity">
    <text evidence="4">Belongs to the methyltransferase superfamily. YrrT family.</text>
</comment>
<feature type="domain" description="Methyltransferase" evidence="5">
    <location>
        <begin position="51"/>
        <end position="138"/>
    </location>
</feature>
<dbReference type="InterPro" id="IPR023553">
    <property type="entry name" value="Uncharacterised_MeTfrase_YrrT"/>
</dbReference>
<keyword evidence="3 4" id="KW-0949">S-adenosyl-L-methionine</keyword>
<comment type="caution">
    <text evidence="6">The sequence shown here is derived from an EMBL/GenBank/DDBJ whole genome shotgun (WGS) entry which is preliminary data.</text>
</comment>
<feature type="binding site" evidence="4">
    <location>
        <position position="74"/>
    </location>
    <ligand>
        <name>S-adenosyl-L-methionine</name>
        <dbReference type="ChEBI" id="CHEBI:59789"/>
    </ligand>
</feature>
<keyword evidence="7" id="KW-1185">Reference proteome</keyword>
<dbReference type="PANTHER" id="PTHR43861:SF1">
    <property type="entry name" value="TRANS-ACONITATE 2-METHYLTRANSFERASE"/>
    <property type="match status" value="1"/>
</dbReference>
<dbReference type="RefSeq" id="WP_307069769.1">
    <property type="nucleotide sequence ID" value="NZ_JAUSUP010000015.1"/>
</dbReference>
<sequence>MGREFMHIFDEWADSYDTTVQGKNEQYKAVFENYDDILEEVSKRTNGITIEFGIGTGNLTEKVLQKDVELVAVEPNRKMRLVAERRFPYLSIHDGDFLNFPKLGKVDTIISSYAFHHLTDDEKKRAFELYHSLLSESGEIIFADTMFVNEQAHEDMINTAKAKQFYELAEDLNREYYTTVPRMKQMLHETGYQVQFKKLNDFVWITHAKKN</sequence>
<dbReference type="Proteomes" id="UP001236723">
    <property type="component" value="Unassembled WGS sequence"/>
</dbReference>
<keyword evidence="1 4" id="KW-0489">Methyltransferase</keyword>